<accession>A0ABS3Q4C6</accession>
<feature type="region of interest" description="Disordered" evidence="1">
    <location>
        <begin position="234"/>
        <end position="253"/>
    </location>
</feature>
<name>A0ABS3Q4C6_9GAMM</name>
<evidence type="ECO:0000259" key="2">
    <source>
        <dbReference type="Pfam" id="PF01370"/>
    </source>
</evidence>
<evidence type="ECO:0000256" key="1">
    <source>
        <dbReference type="SAM" id="MobiDB-lite"/>
    </source>
</evidence>
<dbReference type="EMBL" id="JAGETV010000006">
    <property type="protein sequence ID" value="MBO1927018.1"/>
    <property type="molecule type" value="Genomic_DNA"/>
</dbReference>
<sequence length="281" mass="31750">MARVLIAGCGDLGCQLGTILKQQGHEIFGIRRNIDNLPSEIEGIECNLFTPICDLPEKIDYVFYIVSAAKYKDNDYYQAYVLGVRNLLKALKGHPVKRFFFTSSTSVFSQSDGEWVNEESATEGHGFSTNRLLEGEELCNESTIPSTIIRFGGIYGPGRTHLIDLVREGKAHCMENVWSNRIHSTDCAGIFAHLMNLDMQDASAVAELYVGVDNQPTPSCEVYEWLAEELNVPEVDHQEPSENSRQMRSNKRLSNERIRNSGYEFKYPTYQDGYAELILED</sequence>
<dbReference type="InterPro" id="IPR036291">
    <property type="entry name" value="NAD(P)-bd_dom_sf"/>
</dbReference>
<dbReference type="InterPro" id="IPR051783">
    <property type="entry name" value="NAD(P)-dependent_oxidoreduct"/>
</dbReference>
<reference evidence="3 4" key="1">
    <citation type="submission" date="2021-03" db="EMBL/GenBank/DDBJ databases">
        <title>Thiomicrorhabdus sp.nov.,novel sulfur-oxidizing bacteria isolated from coastal sediment.</title>
        <authorList>
            <person name="Liu X."/>
        </authorList>
    </citation>
    <scope>NUCLEOTIDE SEQUENCE [LARGE SCALE GENOMIC DNA]</scope>
    <source>
        <strain evidence="3 4">6S2-11</strain>
    </source>
</reference>
<dbReference type="SUPFAM" id="SSF51735">
    <property type="entry name" value="NAD(P)-binding Rossmann-fold domains"/>
    <property type="match status" value="1"/>
</dbReference>
<dbReference type="PANTHER" id="PTHR48079:SF6">
    <property type="entry name" value="NAD(P)-BINDING DOMAIN-CONTAINING PROTEIN-RELATED"/>
    <property type="match status" value="1"/>
</dbReference>
<comment type="caution">
    <text evidence="3">The sequence shown here is derived from an EMBL/GenBank/DDBJ whole genome shotgun (WGS) entry which is preliminary data.</text>
</comment>
<dbReference type="Gene3D" id="3.40.50.720">
    <property type="entry name" value="NAD(P)-binding Rossmann-like Domain"/>
    <property type="match status" value="1"/>
</dbReference>
<feature type="domain" description="NAD-dependent epimerase/dehydratase" evidence="2">
    <location>
        <begin position="5"/>
        <end position="164"/>
    </location>
</feature>
<dbReference type="RefSeq" id="WP_208148460.1">
    <property type="nucleotide sequence ID" value="NZ_JAGETV010000006.1"/>
</dbReference>
<proteinExistence type="predicted"/>
<dbReference type="Pfam" id="PF01370">
    <property type="entry name" value="Epimerase"/>
    <property type="match status" value="1"/>
</dbReference>
<dbReference type="InterPro" id="IPR001509">
    <property type="entry name" value="Epimerase_deHydtase"/>
</dbReference>
<dbReference type="Proteomes" id="UP000664835">
    <property type="component" value="Unassembled WGS sequence"/>
</dbReference>
<protein>
    <submittedName>
        <fullName evidence="3">NAD-dependent epimerase/dehydratase family protein</fullName>
    </submittedName>
</protein>
<gene>
    <name evidence="3" type="ORF">J3998_05460</name>
</gene>
<evidence type="ECO:0000313" key="3">
    <source>
        <dbReference type="EMBL" id="MBO1927018.1"/>
    </source>
</evidence>
<evidence type="ECO:0000313" key="4">
    <source>
        <dbReference type="Proteomes" id="UP000664835"/>
    </source>
</evidence>
<keyword evidence="4" id="KW-1185">Reference proteome</keyword>
<organism evidence="3 4">
    <name type="scientific">Thiomicrorhabdus marina</name>
    <dbReference type="NCBI Taxonomy" id="2818442"/>
    <lineage>
        <taxon>Bacteria</taxon>
        <taxon>Pseudomonadati</taxon>
        <taxon>Pseudomonadota</taxon>
        <taxon>Gammaproteobacteria</taxon>
        <taxon>Thiotrichales</taxon>
        <taxon>Piscirickettsiaceae</taxon>
        <taxon>Thiomicrorhabdus</taxon>
    </lineage>
</organism>
<dbReference type="PANTHER" id="PTHR48079">
    <property type="entry name" value="PROTEIN YEEZ"/>
    <property type="match status" value="1"/>
</dbReference>